<gene>
    <name evidence="2" type="ORF">GCM10017653_45780</name>
</gene>
<dbReference type="CDD" id="cd00093">
    <property type="entry name" value="HTH_XRE"/>
    <property type="match status" value="1"/>
</dbReference>
<evidence type="ECO:0000313" key="2">
    <source>
        <dbReference type="EMBL" id="GLK86508.1"/>
    </source>
</evidence>
<dbReference type="Proteomes" id="UP001143330">
    <property type="component" value="Unassembled WGS sequence"/>
</dbReference>
<dbReference type="AlphaFoldDB" id="A0A9W6K1J0"/>
<sequence>MDLSPEQCRAARGLLDWTQERLAARAGVSRSTVRDFECHRHVLHRGTETLLIRTLQEAGVVLLPPGEQGHGVRMR</sequence>
<evidence type="ECO:0000313" key="3">
    <source>
        <dbReference type="Proteomes" id="UP001143330"/>
    </source>
</evidence>
<dbReference type="PROSITE" id="PS50943">
    <property type="entry name" value="HTH_CROC1"/>
    <property type="match status" value="1"/>
</dbReference>
<dbReference type="RefSeq" id="WP_213363565.1">
    <property type="nucleotide sequence ID" value="NZ_BSFM01000021.1"/>
</dbReference>
<dbReference type="SUPFAM" id="SSF47413">
    <property type="entry name" value="lambda repressor-like DNA-binding domains"/>
    <property type="match status" value="1"/>
</dbReference>
<dbReference type="InterPro" id="IPR001387">
    <property type="entry name" value="Cro/C1-type_HTH"/>
</dbReference>
<protein>
    <recommendedName>
        <fullName evidence="1">HTH cro/C1-type domain-containing protein</fullName>
    </recommendedName>
</protein>
<comment type="caution">
    <text evidence="2">The sequence shown here is derived from an EMBL/GenBank/DDBJ whole genome shotgun (WGS) entry which is preliminary data.</text>
</comment>
<dbReference type="InterPro" id="IPR010982">
    <property type="entry name" value="Lambda_DNA-bd_dom_sf"/>
</dbReference>
<organism evidence="2 3">
    <name type="scientific">Ancylobacter defluvii</name>
    <dbReference type="NCBI Taxonomy" id="1282440"/>
    <lineage>
        <taxon>Bacteria</taxon>
        <taxon>Pseudomonadati</taxon>
        <taxon>Pseudomonadota</taxon>
        <taxon>Alphaproteobacteria</taxon>
        <taxon>Hyphomicrobiales</taxon>
        <taxon>Xanthobacteraceae</taxon>
        <taxon>Ancylobacter</taxon>
    </lineage>
</organism>
<name>A0A9W6K1J0_9HYPH</name>
<feature type="domain" description="HTH cro/C1-type" evidence="1">
    <location>
        <begin position="9"/>
        <end position="37"/>
    </location>
</feature>
<reference evidence="2" key="2">
    <citation type="submission" date="2023-01" db="EMBL/GenBank/DDBJ databases">
        <authorList>
            <person name="Sun Q."/>
            <person name="Evtushenko L."/>
        </authorList>
    </citation>
    <scope>NUCLEOTIDE SEQUENCE</scope>
    <source>
        <strain evidence="2">VKM B-2789</strain>
    </source>
</reference>
<reference evidence="2" key="1">
    <citation type="journal article" date="2014" name="Int. J. Syst. Evol. Microbiol.">
        <title>Complete genome sequence of Corynebacterium casei LMG S-19264T (=DSM 44701T), isolated from a smear-ripened cheese.</title>
        <authorList>
            <consortium name="US DOE Joint Genome Institute (JGI-PGF)"/>
            <person name="Walter F."/>
            <person name="Albersmeier A."/>
            <person name="Kalinowski J."/>
            <person name="Ruckert C."/>
        </authorList>
    </citation>
    <scope>NUCLEOTIDE SEQUENCE</scope>
    <source>
        <strain evidence="2">VKM B-2789</strain>
    </source>
</reference>
<proteinExistence type="predicted"/>
<dbReference type="EMBL" id="BSFM01000021">
    <property type="protein sequence ID" value="GLK86508.1"/>
    <property type="molecule type" value="Genomic_DNA"/>
</dbReference>
<dbReference type="Gene3D" id="1.10.260.40">
    <property type="entry name" value="lambda repressor-like DNA-binding domains"/>
    <property type="match status" value="1"/>
</dbReference>
<accession>A0A9W6K1J0</accession>
<dbReference type="Pfam" id="PF01381">
    <property type="entry name" value="HTH_3"/>
    <property type="match status" value="1"/>
</dbReference>
<keyword evidence="3" id="KW-1185">Reference proteome</keyword>
<dbReference type="GO" id="GO:0003677">
    <property type="term" value="F:DNA binding"/>
    <property type="evidence" value="ECO:0007669"/>
    <property type="project" value="InterPro"/>
</dbReference>
<evidence type="ECO:0000259" key="1">
    <source>
        <dbReference type="PROSITE" id="PS50943"/>
    </source>
</evidence>